<evidence type="ECO:0000256" key="3">
    <source>
        <dbReference type="ARBA" id="ARBA00022989"/>
    </source>
</evidence>
<accession>A0A521EQJ5</accession>
<feature type="transmembrane region" description="Helical" evidence="5">
    <location>
        <begin position="78"/>
        <end position="98"/>
    </location>
</feature>
<evidence type="ECO:0000313" key="8">
    <source>
        <dbReference type="Proteomes" id="UP000316916"/>
    </source>
</evidence>
<gene>
    <name evidence="7" type="ORF">SAMN06265171_10983</name>
</gene>
<name>A0A521EQJ5_9FLAO</name>
<feature type="transmembrane region" description="Helical" evidence="5">
    <location>
        <begin position="245"/>
        <end position="267"/>
    </location>
</feature>
<dbReference type="InterPro" id="IPR011020">
    <property type="entry name" value="HTTM-like"/>
</dbReference>
<keyword evidence="2 5" id="KW-0812">Transmembrane</keyword>
<feature type="domain" description="HTTM-like" evidence="6">
    <location>
        <begin position="31"/>
        <end position="310"/>
    </location>
</feature>
<dbReference type="EMBL" id="FXTC01000009">
    <property type="protein sequence ID" value="SMO85691.1"/>
    <property type="molecule type" value="Genomic_DNA"/>
</dbReference>
<keyword evidence="4 5" id="KW-0472">Membrane</keyword>
<proteinExistence type="predicted"/>
<keyword evidence="8" id="KW-1185">Reference proteome</keyword>
<comment type="subcellular location">
    <subcellularLocation>
        <location evidence="1">Endomembrane system</location>
        <topology evidence="1">Multi-pass membrane protein</topology>
    </subcellularLocation>
</comment>
<feature type="transmembrane region" description="Helical" evidence="5">
    <location>
        <begin position="273"/>
        <end position="294"/>
    </location>
</feature>
<feature type="transmembrane region" description="Helical" evidence="5">
    <location>
        <begin position="110"/>
        <end position="139"/>
    </location>
</feature>
<dbReference type="Proteomes" id="UP000316916">
    <property type="component" value="Unassembled WGS sequence"/>
</dbReference>
<evidence type="ECO:0000256" key="4">
    <source>
        <dbReference type="ARBA" id="ARBA00023136"/>
    </source>
</evidence>
<organism evidence="7 8">
    <name type="scientific">Chryseobacterium rhizoplanae</name>
    <dbReference type="NCBI Taxonomy" id="1609531"/>
    <lineage>
        <taxon>Bacteria</taxon>
        <taxon>Pseudomonadati</taxon>
        <taxon>Bacteroidota</taxon>
        <taxon>Flavobacteriia</taxon>
        <taxon>Flavobacteriales</taxon>
        <taxon>Weeksellaceae</taxon>
        <taxon>Chryseobacterium group</taxon>
        <taxon>Chryseobacterium</taxon>
    </lineage>
</organism>
<evidence type="ECO:0000313" key="7">
    <source>
        <dbReference type="EMBL" id="SMO85691.1"/>
    </source>
</evidence>
<sequence length="334" mass="38986">MKILFLLMNSNIKVMKKLNVLYTKIENFFFKQDNQTEFLSFFRVAIGSVILLQFIAVIPDFDKLFSSSSIIPQDIMSVFTPEWLITFSKIVTFLQGFGIEESTTVVMTKISFITLCILIITGFYSRISALLLLILQIALLKGSSFFAYGADFFTSMSLFYLVLFPSDQYFSVRNFIFNRKPREINITPVKRLFQIHISIAYFFSGLDKALGFNWWNGESIWKAIHLPYSNRDLNFDFSWLIEHSYILSFIGWSTIIIEMCYPLFIWYKPTQKTWLFLTVSMHLGIALVLNLYYFSAIMIVWNITNFYFEQTAKKAVPSSKKKISAQYIPKQINS</sequence>
<dbReference type="PANTHER" id="PTHR39535">
    <property type="entry name" value="SPORULATION-DELAYING PROTEIN SDPB"/>
    <property type="match status" value="1"/>
</dbReference>
<feature type="transmembrane region" description="Helical" evidence="5">
    <location>
        <begin position="38"/>
        <end position="58"/>
    </location>
</feature>
<dbReference type="AlphaFoldDB" id="A0A521EQJ5"/>
<protein>
    <submittedName>
        <fullName evidence="7">Vitamin K-dependent gamma-carboxylase</fullName>
    </submittedName>
</protein>
<dbReference type="InterPro" id="IPR052964">
    <property type="entry name" value="Sporulation_signal_mat"/>
</dbReference>
<evidence type="ECO:0000259" key="6">
    <source>
        <dbReference type="SMART" id="SM00752"/>
    </source>
</evidence>
<feature type="transmembrane region" description="Helical" evidence="5">
    <location>
        <begin position="145"/>
        <end position="164"/>
    </location>
</feature>
<dbReference type="PANTHER" id="PTHR39535:SF2">
    <property type="entry name" value="HTTM DOMAIN-CONTAINING PROTEIN"/>
    <property type="match status" value="1"/>
</dbReference>
<evidence type="ECO:0000256" key="5">
    <source>
        <dbReference type="SAM" id="Phobius"/>
    </source>
</evidence>
<evidence type="ECO:0000256" key="2">
    <source>
        <dbReference type="ARBA" id="ARBA00022692"/>
    </source>
</evidence>
<evidence type="ECO:0000256" key="1">
    <source>
        <dbReference type="ARBA" id="ARBA00004127"/>
    </source>
</evidence>
<keyword evidence="3 5" id="KW-1133">Transmembrane helix</keyword>
<dbReference type="SMART" id="SM00752">
    <property type="entry name" value="HTTM"/>
    <property type="match status" value="1"/>
</dbReference>
<dbReference type="GO" id="GO:0012505">
    <property type="term" value="C:endomembrane system"/>
    <property type="evidence" value="ECO:0007669"/>
    <property type="project" value="UniProtKB-SubCell"/>
</dbReference>
<reference evidence="7 8" key="1">
    <citation type="submission" date="2017-05" db="EMBL/GenBank/DDBJ databases">
        <authorList>
            <person name="Varghese N."/>
            <person name="Submissions S."/>
        </authorList>
    </citation>
    <scope>NUCLEOTIDE SEQUENCE [LARGE SCALE GENOMIC DNA]</scope>
    <source>
        <strain evidence="7 8">DSM 29371</strain>
    </source>
</reference>